<dbReference type="RefSeq" id="WP_188819522.1">
    <property type="nucleotide sequence ID" value="NZ_BMLK01000008.1"/>
</dbReference>
<keyword evidence="2" id="KW-1185">Reference proteome</keyword>
<dbReference type="EMBL" id="BMLK01000008">
    <property type="protein sequence ID" value="GGN49297.1"/>
    <property type="molecule type" value="Genomic_DNA"/>
</dbReference>
<comment type="caution">
    <text evidence="1">The sequence shown here is derived from an EMBL/GenBank/DDBJ whole genome shotgun (WGS) entry which is preliminary data.</text>
</comment>
<dbReference type="InterPro" id="IPR020288">
    <property type="entry name" value="Sheath_initiator"/>
</dbReference>
<evidence type="ECO:0000313" key="2">
    <source>
        <dbReference type="Proteomes" id="UP000605099"/>
    </source>
</evidence>
<evidence type="ECO:0000313" key="1">
    <source>
        <dbReference type="EMBL" id="GGN49297.1"/>
    </source>
</evidence>
<dbReference type="Proteomes" id="UP000605099">
    <property type="component" value="Unassembled WGS sequence"/>
</dbReference>
<reference evidence="2" key="1">
    <citation type="journal article" date="2019" name="Int. J. Syst. Evol. Microbiol.">
        <title>The Global Catalogue of Microorganisms (GCM) 10K type strain sequencing project: providing services to taxonomists for standard genome sequencing and annotation.</title>
        <authorList>
            <consortium name="The Broad Institute Genomics Platform"/>
            <consortium name="The Broad Institute Genome Sequencing Center for Infectious Disease"/>
            <person name="Wu L."/>
            <person name="Ma J."/>
        </authorList>
    </citation>
    <scope>NUCLEOTIDE SEQUENCE [LARGE SCALE GENOMIC DNA]</scope>
    <source>
        <strain evidence="2">CGMCC 1.6784</strain>
    </source>
</reference>
<protein>
    <submittedName>
        <fullName evidence="1">Uncharacterized protein</fullName>
    </submittedName>
</protein>
<name>A0ABQ2JMK7_9SPHN</name>
<sequence length="112" mass="12322">MATTLLLDRDSWDLCLTANGDIAVASEPYSLEQDVASECRVFEGECYYDTTRGIPYPTSILGRPVPVQLYKEALSTAAKRVPDVRDVTVYLSELTPRSIGGQVQFSRGTTTL</sequence>
<gene>
    <name evidence="1" type="ORF">GCM10011349_19800</name>
</gene>
<accession>A0ABQ2JMK7</accession>
<organism evidence="1 2">
    <name type="scientific">Novosphingobium indicum</name>
    <dbReference type="NCBI Taxonomy" id="462949"/>
    <lineage>
        <taxon>Bacteria</taxon>
        <taxon>Pseudomonadati</taxon>
        <taxon>Pseudomonadota</taxon>
        <taxon>Alphaproteobacteria</taxon>
        <taxon>Sphingomonadales</taxon>
        <taxon>Sphingomonadaceae</taxon>
        <taxon>Novosphingobium</taxon>
    </lineage>
</organism>
<dbReference type="Pfam" id="PF10934">
    <property type="entry name" value="Sheath_initiator"/>
    <property type="match status" value="1"/>
</dbReference>
<proteinExistence type="predicted"/>